<evidence type="ECO:0000313" key="2">
    <source>
        <dbReference type="Proteomes" id="UP000663920"/>
    </source>
</evidence>
<organism evidence="1 2">
    <name type="scientific">Polaribacter cellanae</name>
    <dbReference type="NCBI Taxonomy" id="2818493"/>
    <lineage>
        <taxon>Bacteria</taxon>
        <taxon>Pseudomonadati</taxon>
        <taxon>Bacteroidota</taxon>
        <taxon>Flavobacteriia</taxon>
        <taxon>Flavobacteriales</taxon>
        <taxon>Flavobacteriaceae</taxon>
    </lineage>
</organism>
<dbReference type="RefSeq" id="WP_208077378.1">
    <property type="nucleotide sequence ID" value="NZ_CP071869.1"/>
</dbReference>
<evidence type="ECO:0000313" key="1">
    <source>
        <dbReference type="EMBL" id="QTE21830.1"/>
    </source>
</evidence>
<dbReference type="KEGG" id="pcea:J3359_13535"/>
<accession>A0A975CNK4</accession>
<protein>
    <submittedName>
        <fullName evidence="1">Uncharacterized protein</fullName>
    </submittedName>
</protein>
<reference evidence="1 2" key="1">
    <citation type="submission" date="2021-03" db="EMBL/GenBank/DDBJ databases">
        <title>Complete genome of Polaribacter_sp.SM13.</title>
        <authorList>
            <person name="Jeong S.W."/>
            <person name="Bae J.W."/>
        </authorList>
    </citation>
    <scope>NUCLEOTIDE SEQUENCE [LARGE SCALE GENOMIC DNA]</scope>
    <source>
        <strain evidence="1 2">SM13</strain>
    </source>
</reference>
<name>A0A975CNK4_9FLAO</name>
<keyword evidence="2" id="KW-1185">Reference proteome</keyword>
<gene>
    <name evidence="1" type="ORF">J3359_13535</name>
</gene>
<proteinExistence type="predicted"/>
<sequence length="166" mass="19336">MTILVFGMTYGQENETSDCDLQSENQLWKAEYEKAESKAERIELIKSKIKSDSIYEQSEPKIKTAHSPTIFNEHKNKNGIECGCKILFVLHYKKRRSIIVNLNDRPELSIVVDKLNSENVERIWTEFNKETAQAVYGVAGKCGFVQLRITDRKLKRLIKNVWQQRI</sequence>
<dbReference type="AlphaFoldDB" id="A0A975CNK4"/>
<dbReference type="EMBL" id="CP071869">
    <property type="protein sequence ID" value="QTE21830.1"/>
    <property type="molecule type" value="Genomic_DNA"/>
</dbReference>
<dbReference type="Proteomes" id="UP000663920">
    <property type="component" value="Chromosome"/>
</dbReference>